<comment type="caution">
    <text evidence="1">The sequence shown here is derived from an EMBL/GenBank/DDBJ whole genome shotgun (WGS) entry which is preliminary data.</text>
</comment>
<name>A0A8J3IV48_9CHLR</name>
<dbReference type="EMBL" id="BNJK01000001">
    <property type="protein sequence ID" value="GHO95826.1"/>
    <property type="molecule type" value="Genomic_DNA"/>
</dbReference>
<accession>A0A8J3IV48</accession>
<evidence type="ECO:0000313" key="1">
    <source>
        <dbReference type="EMBL" id="GHO95826.1"/>
    </source>
</evidence>
<evidence type="ECO:0000313" key="2">
    <source>
        <dbReference type="Proteomes" id="UP000597444"/>
    </source>
</evidence>
<gene>
    <name evidence="1" type="ORF">KSF_058740</name>
</gene>
<dbReference type="Proteomes" id="UP000597444">
    <property type="component" value="Unassembled WGS sequence"/>
</dbReference>
<proteinExistence type="predicted"/>
<protein>
    <submittedName>
        <fullName evidence="1">Uncharacterized protein</fullName>
    </submittedName>
</protein>
<organism evidence="1 2">
    <name type="scientific">Reticulibacter mediterranei</name>
    <dbReference type="NCBI Taxonomy" id="2778369"/>
    <lineage>
        <taxon>Bacteria</taxon>
        <taxon>Bacillati</taxon>
        <taxon>Chloroflexota</taxon>
        <taxon>Ktedonobacteria</taxon>
        <taxon>Ktedonobacterales</taxon>
        <taxon>Reticulibacteraceae</taxon>
        <taxon>Reticulibacter</taxon>
    </lineage>
</organism>
<dbReference type="RefSeq" id="WP_220206485.1">
    <property type="nucleotide sequence ID" value="NZ_BNJK01000001.1"/>
</dbReference>
<dbReference type="AlphaFoldDB" id="A0A8J3IV48"/>
<keyword evidence="2" id="KW-1185">Reference proteome</keyword>
<sequence length="139" mass="15740">MDLLNLEAAVTSLFPRHGKPTSLSSLAFFLHVQERQQIFEALARSQREEQLWEEAHALLSTSIEHMLTAEYTGKWSPELPVEVVAHYLTGAFLMLPHLTLPAEVRNSYTSIDRECHDESRIVKVSIAIKRGPCADGKRE</sequence>
<reference evidence="1" key="1">
    <citation type="submission" date="2020-10" db="EMBL/GenBank/DDBJ databases">
        <title>Taxonomic study of unclassified bacteria belonging to the class Ktedonobacteria.</title>
        <authorList>
            <person name="Yabe S."/>
            <person name="Wang C.M."/>
            <person name="Zheng Y."/>
            <person name="Sakai Y."/>
            <person name="Cavaletti L."/>
            <person name="Monciardini P."/>
            <person name="Donadio S."/>
        </authorList>
    </citation>
    <scope>NUCLEOTIDE SEQUENCE</scope>
    <source>
        <strain evidence="1">ID150040</strain>
    </source>
</reference>